<sequence>MAETETETITTTTTTSPPAISETETSTTLPTMETEKNPNPVTISLRIWPPTQKTRDAVINRLIETLSTESILSKRFGTLESEEASSVAKSIEDEAYAVASAAVVSDDDGIEILKAYSKEISKRMLESVKAKTNVASPTPKDGDGIELAADLSDDVKDDDANPKLDEA</sequence>
<evidence type="ECO:0000256" key="3">
    <source>
        <dbReference type="ARBA" id="ARBA00022468"/>
    </source>
</evidence>
<keyword evidence="4" id="KW-0963">Cytoplasm</keyword>
<keyword evidence="5" id="KW-0433">Leucine-rich repeat</keyword>
<evidence type="ECO:0000256" key="12">
    <source>
        <dbReference type="SAM" id="MobiDB-lite"/>
    </source>
</evidence>
<evidence type="ECO:0000256" key="11">
    <source>
        <dbReference type="ARBA" id="ARBA00060740"/>
    </source>
</evidence>
<evidence type="ECO:0000313" key="14">
    <source>
        <dbReference type="EMBL" id="KAG7532983.1"/>
    </source>
</evidence>
<evidence type="ECO:0000256" key="1">
    <source>
        <dbReference type="ARBA" id="ARBA00004186"/>
    </source>
</evidence>
<dbReference type="GO" id="GO:0048527">
    <property type="term" value="P:lateral root development"/>
    <property type="evidence" value="ECO:0007669"/>
    <property type="project" value="InterPro"/>
</dbReference>
<name>A0A8T1XEM6_9BRAS</name>
<evidence type="ECO:0000259" key="13">
    <source>
        <dbReference type="Pfam" id="PF13943"/>
    </source>
</evidence>
<dbReference type="GO" id="GO:0006913">
    <property type="term" value="P:nucleocytoplasmic transport"/>
    <property type="evidence" value="ECO:0007669"/>
    <property type="project" value="UniProtKB-ARBA"/>
</dbReference>
<gene>
    <name evidence="14" type="ORF">ISN45_Aa08g006190</name>
</gene>
<reference evidence="14 15" key="1">
    <citation type="submission" date="2020-12" db="EMBL/GenBank/DDBJ databases">
        <title>Concerted genomic and epigenomic changes stabilize Arabidopsis allopolyploids.</title>
        <authorList>
            <person name="Chen Z."/>
        </authorList>
    </citation>
    <scope>NUCLEOTIDE SEQUENCE [LARGE SCALE GENOMIC DNA]</scope>
    <source>
        <strain evidence="14">Allo738</strain>
        <tissue evidence="14">Leaf</tissue>
    </source>
</reference>
<dbReference type="GO" id="GO:0031965">
    <property type="term" value="C:nuclear membrane"/>
    <property type="evidence" value="ECO:0007669"/>
    <property type="project" value="UniProtKB-SubCell"/>
</dbReference>
<feature type="compositionally biased region" description="Basic and acidic residues" evidence="12">
    <location>
        <begin position="158"/>
        <end position="167"/>
    </location>
</feature>
<dbReference type="FunFam" id="1.10.246.200:FF:000001">
    <property type="entry name" value="WPP domain-containing protein 2"/>
    <property type="match status" value="1"/>
</dbReference>
<dbReference type="GO" id="GO:0005096">
    <property type="term" value="F:GTPase activator activity"/>
    <property type="evidence" value="ECO:0007669"/>
    <property type="project" value="UniProtKB-KW"/>
</dbReference>
<feature type="domain" description="WPP" evidence="13">
    <location>
        <begin position="44"/>
        <end position="135"/>
    </location>
</feature>
<evidence type="ECO:0000256" key="2">
    <source>
        <dbReference type="ARBA" id="ARBA00004335"/>
    </source>
</evidence>
<dbReference type="PANTHER" id="PTHR34362:SF1">
    <property type="entry name" value="WPP DOMAIN-CONTAINING PROTEIN 1-RELATED"/>
    <property type="match status" value="1"/>
</dbReference>
<comment type="similarity">
    <text evidence="11">Belongs to the RNA1 family.</text>
</comment>
<evidence type="ECO:0000256" key="4">
    <source>
        <dbReference type="ARBA" id="ARBA00022490"/>
    </source>
</evidence>
<organism evidence="14 15">
    <name type="scientific">Arabidopsis thaliana x Arabidopsis arenosa</name>
    <dbReference type="NCBI Taxonomy" id="1240361"/>
    <lineage>
        <taxon>Eukaryota</taxon>
        <taxon>Viridiplantae</taxon>
        <taxon>Streptophyta</taxon>
        <taxon>Embryophyta</taxon>
        <taxon>Tracheophyta</taxon>
        <taxon>Spermatophyta</taxon>
        <taxon>Magnoliopsida</taxon>
        <taxon>eudicotyledons</taxon>
        <taxon>Gunneridae</taxon>
        <taxon>Pentapetalae</taxon>
        <taxon>rosids</taxon>
        <taxon>malvids</taxon>
        <taxon>Brassicales</taxon>
        <taxon>Brassicaceae</taxon>
        <taxon>Camelineae</taxon>
        <taxon>Arabidopsis</taxon>
    </lineage>
</organism>
<proteinExistence type="inferred from homology"/>
<dbReference type="InterPro" id="IPR044692">
    <property type="entry name" value="WPP1/2/3"/>
</dbReference>
<evidence type="ECO:0000256" key="5">
    <source>
        <dbReference type="ARBA" id="ARBA00022614"/>
    </source>
</evidence>
<comment type="caution">
    <text evidence="14">The sequence shown here is derived from an EMBL/GenBank/DDBJ whole genome shotgun (WGS) entry which is preliminary data.</text>
</comment>
<keyword evidence="9" id="KW-0539">Nucleus</keyword>
<dbReference type="GO" id="GO:0000278">
    <property type="term" value="P:mitotic cell cycle"/>
    <property type="evidence" value="ECO:0007669"/>
    <property type="project" value="InterPro"/>
</dbReference>
<feature type="region of interest" description="Disordered" evidence="12">
    <location>
        <begin position="1"/>
        <end position="38"/>
    </location>
</feature>
<keyword evidence="3" id="KW-0343">GTPase activation</keyword>
<evidence type="ECO:0000256" key="8">
    <source>
        <dbReference type="ARBA" id="ARBA00023212"/>
    </source>
</evidence>
<accession>A0A8T1XEM6</accession>
<dbReference type="InterPro" id="IPR025265">
    <property type="entry name" value="WPP_dom"/>
</dbReference>
<dbReference type="AlphaFoldDB" id="A0A8T1XEM6"/>
<evidence type="ECO:0000256" key="9">
    <source>
        <dbReference type="ARBA" id="ARBA00023242"/>
    </source>
</evidence>
<comment type="subcellular location">
    <subcellularLocation>
        <location evidence="10">Cytoplasm</location>
        <location evidence="10">Cytoskeleton</location>
        <location evidence="10">Phragmoplast</location>
    </subcellularLocation>
    <subcellularLocation>
        <location evidence="1">Cytoplasm</location>
        <location evidence="1">Cytoskeleton</location>
        <location evidence="1">Spindle</location>
    </subcellularLocation>
    <subcellularLocation>
        <location evidence="2">Nucleus membrane</location>
        <topology evidence="2">Peripheral membrane protein</topology>
        <orientation evidence="2">Cytoplasmic side</orientation>
    </subcellularLocation>
</comment>
<feature type="region of interest" description="Disordered" evidence="12">
    <location>
        <begin position="129"/>
        <end position="167"/>
    </location>
</feature>
<keyword evidence="8" id="KW-0206">Cytoskeleton</keyword>
<dbReference type="Pfam" id="PF13943">
    <property type="entry name" value="WPP"/>
    <property type="match status" value="1"/>
</dbReference>
<evidence type="ECO:0000256" key="7">
    <source>
        <dbReference type="ARBA" id="ARBA00023136"/>
    </source>
</evidence>
<dbReference type="EMBL" id="JAEFBK010000013">
    <property type="protein sequence ID" value="KAG7532983.1"/>
    <property type="molecule type" value="Genomic_DNA"/>
</dbReference>
<keyword evidence="6" id="KW-0677">Repeat</keyword>
<protein>
    <submittedName>
        <fullName evidence="14">WPP domain</fullName>
    </submittedName>
</protein>
<feature type="compositionally biased region" description="Low complexity" evidence="12">
    <location>
        <begin position="7"/>
        <end position="32"/>
    </location>
</feature>
<evidence type="ECO:0000256" key="6">
    <source>
        <dbReference type="ARBA" id="ARBA00022737"/>
    </source>
</evidence>
<dbReference type="Proteomes" id="UP000694240">
    <property type="component" value="Chromosome 13"/>
</dbReference>
<evidence type="ECO:0000256" key="10">
    <source>
        <dbReference type="ARBA" id="ARBA00060413"/>
    </source>
</evidence>
<keyword evidence="7" id="KW-0472">Membrane</keyword>
<dbReference type="GO" id="GO:0009524">
    <property type="term" value="C:phragmoplast"/>
    <property type="evidence" value="ECO:0007669"/>
    <property type="project" value="UniProtKB-SubCell"/>
</dbReference>
<dbReference type="PANTHER" id="PTHR34362">
    <property type="entry name" value="WPP DOMAIN-CONTAINING PROTEIN 1-RELATED"/>
    <property type="match status" value="1"/>
</dbReference>
<dbReference type="GO" id="GO:0005819">
    <property type="term" value="C:spindle"/>
    <property type="evidence" value="ECO:0007669"/>
    <property type="project" value="UniProtKB-SubCell"/>
</dbReference>
<keyword evidence="15" id="KW-1185">Reference proteome</keyword>
<evidence type="ECO:0000313" key="15">
    <source>
        <dbReference type="Proteomes" id="UP000694240"/>
    </source>
</evidence>